<dbReference type="OrthoDB" id="3626041at2"/>
<gene>
    <name evidence="1" type="ORF">ACRB68_48200</name>
</gene>
<dbReference type="AlphaFoldDB" id="A0A7K0BZT5"/>
<dbReference type="Proteomes" id="UP000487268">
    <property type="component" value="Unassembled WGS sequence"/>
</dbReference>
<comment type="caution">
    <text evidence="1">The sequence shown here is derived from an EMBL/GenBank/DDBJ whole genome shotgun (WGS) entry which is preliminary data.</text>
</comment>
<keyword evidence="2" id="KW-1185">Reference proteome</keyword>
<dbReference type="RefSeq" id="WP_153536149.1">
    <property type="nucleotide sequence ID" value="NZ_WEGH01000003.1"/>
</dbReference>
<evidence type="ECO:0000313" key="1">
    <source>
        <dbReference type="EMBL" id="MQY06725.1"/>
    </source>
</evidence>
<organism evidence="1 2">
    <name type="scientific">Actinomadura macrotermitis</name>
    <dbReference type="NCBI Taxonomy" id="2585200"/>
    <lineage>
        <taxon>Bacteria</taxon>
        <taxon>Bacillati</taxon>
        <taxon>Actinomycetota</taxon>
        <taxon>Actinomycetes</taxon>
        <taxon>Streptosporangiales</taxon>
        <taxon>Thermomonosporaceae</taxon>
        <taxon>Actinomadura</taxon>
    </lineage>
</organism>
<evidence type="ECO:0000313" key="2">
    <source>
        <dbReference type="Proteomes" id="UP000487268"/>
    </source>
</evidence>
<dbReference type="EMBL" id="WEGH01000003">
    <property type="protein sequence ID" value="MQY06725.1"/>
    <property type="molecule type" value="Genomic_DNA"/>
</dbReference>
<reference evidence="1 2" key="1">
    <citation type="submission" date="2019-10" db="EMBL/GenBank/DDBJ databases">
        <title>Actinomadura rubteroloni sp. nov. and Actinomadura macrotermitis sp. nov., isolated from the gut of fungus growing-termite Macrotermes natalensis.</title>
        <authorList>
            <person name="Benndorf R."/>
            <person name="Martin K."/>
            <person name="Kuefner M."/>
            <person name="De Beer W."/>
            <person name="Kaster A.-K."/>
            <person name="Vollmers J."/>
            <person name="Poulsen M."/>
            <person name="Beemelmanns C."/>
        </authorList>
    </citation>
    <scope>NUCLEOTIDE SEQUENCE [LARGE SCALE GENOMIC DNA]</scope>
    <source>
        <strain evidence="1 2">RB68</strain>
    </source>
</reference>
<protein>
    <submittedName>
        <fullName evidence="1">Uncharacterized protein</fullName>
    </submittedName>
</protein>
<proteinExistence type="predicted"/>
<sequence>MRFGMELSSIQRIECIRIEDHEGWHGWQSIPGAVIGTWHGEQATRITGLLDGLSECGLTRCFLPGYGIRAYDAERLALEVAFCFRCDNLLVLGGGANDLRGFKTKNRKAQHLLRAFQAWG</sequence>
<accession>A0A7K0BZT5</accession>
<name>A0A7K0BZT5_9ACTN</name>